<comment type="caution">
    <text evidence="2">The sequence shown here is derived from an EMBL/GenBank/DDBJ whole genome shotgun (WGS) entry which is preliminary data.</text>
</comment>
<dbReference type="Pfam" id="PF12079">
    <property type="entry name" value="DUF3558"/>
    <property type="match status" value="1"/>
</dbReference>
<dbReference type="Proteomes" id="UP001265083">
    <property type="component" value="Unassembled WGS sequence"/>
</dbReference>
<reference evidence="2 3" key="1">
    <citation type="submission" date="2023-08" db="EMBL/GenBank/DDBJ databases">
        <title>Bioegradation of LLDPE and BLDPE plastic by marine bacteria from coast plastic debris.</title>
        <authorList>
            <person name="Rong Z."/>
        </authorList>
    </citation>
    <scope>NUCLEOTIDE SEQUENCE [LARGE SCALE GENOMIC DNA]</scope>
    <source>
        <strain evidence="2 3">Z-2</strain>
    </source>
</reference>
<dbReference type="InterPro" id="IPR024520">
    <property type="entry name" value="DUF3558"/>
</dbReference>
<evidence type="ECO:0000313" key="2">
    <source>
        <dbReference type="EMBL" id="MDS1116037.1"/>
    </source>
</evidence>
<accession>A0ABU2GY56</accession>
<keyword evidence="3" id="KW-1185">Reference proteome</keyword>
<sequence>MVAVLGVTMVACDVEGVPSAQPEAVASVSSTAATEPIRQTDDAGKRLPFDTEFPDRWSRNNDGTTYEPCTAVDYAQVRAFGLDPATVEDVAASNHQTARGCQWNLLEGDEILRPSLSQFVGNLTGMGVDNLKDYKQLQSTEYNEWLDDVVISGRTVVVSVERGSCDAFVQSGSAVVVTTMRDLLRDGPGVNLLCEKALGFVRLTIDKMPP</sequence>
<feature type="region of interest" description="Disordered" evidence="1">
    <location>
        <begin position="28"/>
        <end position="62"/>
    </location>
</feature>
<gene>
    <name evidence="2" type="ORF">RD149_20035</name>
</gene>
<protein>
    <submittedName>
        <fullName evidence="2">DUF3558 family protein</fullName>
    </submittedName>
</protein>
<feature type="compositionally biased region" description="Basic and acidic residues" evidence="1">
    <location>
        <begin position="38"/>
        <end position="59"/>
    </location>
</feature>
<dbReference type="EMBL" id="JAVLUS010000019">
    <property type="protein sequence ID" value="MDS1116037.1"/>
    <property type="molecule type" value="Genomic_DNA"/>
</dbReference>
<organism evidence="2 3">
    <name type="scientific">Gordonia westfalica</name>
    <dbReference type="NCBI Taxonomy" id="158898"/>
    <lineage>
        <taxon>Bacteria</taxon>
        <taxon>Bacillati</taxon>
        <taxon>Actinomycetota</taxon>
        <taxon>Actinomycetes</taxon>
        <taxon>Mycobacteriales</taxon>
        <taxon>Gordoniaceae</taxon>
        <taxon>Gordonia</taxon>
    </lineage>
</organism>
<name>A0ABU2GY56_9ACTN</name>
<evidence type="ECO:0000313" key="3">
    <source>
        <dbReference type="Proteomes" id="UP001265083"/>
    </source>
</evidence>
<proteinExistence type="predicted"/>
<evidence type="ECO:0000256" key="1">
    <source>
        <dbReference type="SAM" id="MobiDB-lite"/>
    </source>
</evidence>
<dbReference type="RefSeq" id="WP_310951892.1">
    <property type="nucleotide sequence ID" value="NZ_JAVLUS010000019.1"/>
</dbReference>